<keyword evidence="3" id="KW-1185">Reference proteome</keyword>
<gene>
    <name evidence="2" type="ORF">RZN69_03675</name>
</gene>
<protein>
    <submittedName>
        <fullName evidence="2">Stage II sporulation protein M</fullName>
    </submittedName>
</protein>
<keyword evidence="1" id="KW-0472">Membrane</keyword>
<dbReference type="KEGG" id="puo:RZN69_03675"/>
<dbReference type="RefSeq" id="WP_317834660.1">
    <property type="nucleotide sequence ID" value="NZ_CP136920.1"/>
</dbReference>
<feature type="transmembrane region" description="Helical" evidence="1">
    <location>
        <begin position="236"/>
        <end position="254"/>
    </location>
</feature>
<organism evidence="2 3">
    <name type="scientific">Rubellicoccus peritrichatus</name>
    <dbReference type="NCBI Taxonomy" id="3080537"/>
    <lineage>
        <taxon>Bacteria</taxon>
        <taxon>Pseudomonadati</taxon>
        <taxon>Verrucomicrobiota</taxon>
        <taxon>Opitutia</taxon>
        <taxon>Puniceicoccales</taxon>
        <taxon>Cerasicoccaceae</taxon>
        <taxon>Rubellicoccus</taxon>
    </lineage>
</organism>
<keyword evidence="1" id="KW-1133">Transmembrane helix</keyword>
<sequence>MILDIDKFVRERSDAWEQYEKLLTRMENAPNKRLSIEEAQSFYRLHQQAASDLAKLESYASDPATIKRLEGLVARGYGEMHDNEGRPAVRMFRLWFMQTFPLVIRRHISSLYFVMAVFFAGSLFGGLAVMLDPDSKDVIMPFSHLLGDPSERVADEEASLGKDLEGGKTYFSAYLMTNNIKVSIFAMALGMTFGVGTIVILFYNGVIIGAVVMDYLLAGEWIFLLGWLLPHGSVEIPSILLAGQAGLVLGKALLFKDGRKPMRSRLKDVRSDLITLIAGVAILLVWAGLVEAFLSQYHEPIIPYSVKIVFGLAQLTALIAFIVFGGRKVSST</sequence>
<evidence type="ECO:0000313" key="2">
    <source>
        <dbReference type="EMBL" id="WOO42175.1"/>
    </source>
</evidence>
<evidence type="ECO:0000256" key="1">
    <source>
        <dbReference type="SAM" id="Phobius"/>
    </source>
</evidence>
<feature type="transmembrane region" description="Helical" evidence="1">
    <location>
        <begin position="274"/>
        <end position="295"/>
    </location>
</feature>
<feature type="transmembrane region" description="Helical" evidence="1">
    <location>
        <begin position="182"/>
        <end position="203"/>
    </location>
</feature>
<dbReference type="Proteomes" id="UP001304300">
    <property type="component" value="Chromosome"/>
</dbReference>
<dbReference type="Pfam" id="PF01944">
    <property type="entry name" value="SpoIIM"/>
    <property type="match status" value="1"/>
</dbReference>
<proteinExistence type="predicted"/>
<keyword evidence="1" id="KW-0812">Transmembrane</keyword>
<accession>A0AAQ3LDZ7</accession>
<evidence type="ECO:0000313" key="3">
    <source>
        <dbReference type="Proteomes" id="UP001304300"/>
    </source>
</evidence>
<feature type="transmembrane region" description="Helical" evidence="1">
    <location>
        <begin position="301"/>
        <end position="324"/>
    </location>
</feature>
<dbReference type="AlphaFoldDB" id="A0AAQ3LDZ7"/>
<feature type="transmembrane region" description="Helical" evidence="1">
    <location>
        <begin position="210"/>
        <end position="230"/>
    </location>
</feature>
<dbReference type="PANTHER" id="PTHR35337">
    <property type="entry name" value="SLR1478 PROTEIN"/>
    <property type="match status" value="1"/>
</dbReference>
<dbReference type="PANTHER" id="PTHR35337:SF1">
    <property type="entry name" value="SLR1478 PROTEIN"/>
    <property type="match status" value="1"/>
</dbReference>
<dbReference type="EMBL" id="CP136920">
    <property type="protein sequence ID" value="WOO42175.1"/>
    <property type="molecule type" value="Genomic_DNA"/>
</dbReference>
<name>A0AAQ3LDZ7_9BACT</name>
<feature type="transmembrane region" description="Helical" evidence="1">
    <location>
        <begin position="111"/>
        <end position="131"/>
    </location>
</feature>
<dbReference type="InterPro" id="IPR002798">
    <property type="entry name" value="SpoIIM-like"/>
</dbReference>
<reference evidence="2 3" key="1">
    <citation type="submission" date="2023-10" db="EMBL/GenBank/DDBJ databases">
        <title>Rubellicoccus peritrichatus gen. nov., sp. nov., isolated from an algae of coral reef tank.</title>
        <authorList>
            <person name="Luo J."/>
        </authorList>
    </citation>
    <scope>NUCLEOTIDE SEQUENCE [LARGE SCALE GENOMIC DNA]</scope>
    <source>
        <strain evidence="2 3">CR14</strain>
    </source>
</reference>